<dbReference type="GO" id="GO:0005737">
    <property type="term" value="C:cytoplasm"/>
    <property type="evidence" value="ECO:0007669"/>
    <property type="project" value="UniProtKB-SubCell"/>
</dbReference>
<dbReference type="PRINTS" id="PR01415">
    <property type="entry name" value="ANKYRIN"/>
</dbReference>
<reference evidence="9" key="2">
    <citation type="submission" date="2025-09" db="UniProtKB">
        <authorList>
            <consortium name="Ensembl"/>
        </authorList>
    </citation>
    <scope>IDENTIFICATION</scope>
</reference>
<dbReference type="InterPro" id="IPR036770">
    <property type="entry name" value="Ankyrin_rpt-contain_sf"/>
</dbReference>
<dbReference type="Gene3D" id="1.25.40.20">
    <property type="entry name" value="Ankyrin repeat-containing domain"/>
    <property type="match status" value="2"/>
</dbReference>
<evidence type="ECO:0000256" key="7">
    <source>
        <dbReference type="ARBA" id="ARBA00076407"/>
    </source>
</evidence>
<dbReference type="PANTHER" id="PTHR24173">
    <property type="entry name" value="ANKYRIN REPEAT CONTAINING"/>
    <property type="match status" value="1"/>
</dbReference>
<evidence type="ECO:0000256" key="1">
    <source>
        <dbReference type="ARBA" id="ARBA00004906"/>
    </source>
</evidence>
<feature type="repeat" description="ANK" evidence="8">
    <location>
        <begin position="124"/>
        <end position="156"/>
    </location>
</feature>
<evidence type="ECO:0000256" key="2">
    <source>
        <dbReference type="ARBA" id="ARBA00022737"/>
    </source>
</evidence>
<keyword evidence="4 8" id="KW-0040">ANK repeat</keyword>
<comment type="similarity">
    <text evidence="5">Belongs to the fem-1 family.</text>
</comment>
<comment type="pathway">
    <text evidence="1">Protein modification; protein ubiquitination.</text>
</comment>
<dbReference type="SUPFAM" id="SSF48403">
    <property type="entry name" value="Ankyrin repeat"/>
    <property type="match status" value="1"/>
</dbReference>
<feature type="repeat" description="ANK" evidence="8">
    <location>
        <begin position="90"/>
        <end position="123"/>
    </location>
</feature>
<evidence type="ECO:0000256" key="5">
    <source>
        <dbReference type="ARBA" id="ARBA00038500"/>
    </source>
</evidence>
<evidence type="ECO:0000256" key="8">
    <source>
        <dbReference type="PROSITE-ProRule" id="PRU00023"/>
    </source>
</evidence>
<dbReference type="SMART" id="SM00248">
    <property type="entry name" value="ANK"/>
    <property type="match status" value="3"/>
</dbReference>
<keyword evidence="10" id="KW-1185">Reference proteome</keyword>
<reference evidence="9" key="1">
    <citation type="submission" date="2025-08" db="UniProtKB">
        <authorList>
            <consortium name="Ensembl"/>
        </authorList>
    </citation>
    <scope>IDENTIFICATION</scope>
</reference>
<dbReference type="AlphaFoldDB" id="A0A3Q3KBH4"/>
<keyword evidence="3" id="KW-0833">Ubl conjugation pathway</keyword>
<evidence type="ECO:0000256" key="6">
    <source>
        <dbReference type="ARBA" id="ARBA00072197"/>
    </source>
</evidence>
<dbReference type="PANTHER" id="PTHR24173:SF78">
    <property type="entry name" value="PROTEIN FEM-1 HOMOLOG B"/>
    <property type="match status" value="1"/>
</dbReference>
<feature type="repeat" description="ANK" evidence="8">
    <location>
        <begin position="159"/>
        <end position="191"/>
    </location>
</feature>
<organism evidence="9 10">
    <name type="scientific">Monopterus albus</name>
    <name type="common">Swamp eel</name>
    <dbReference type="NCBI Taxonomy" id="43700"/>
    <lineage>
        <taxon>Eukaryota</taxon>
        <taxon>Metazoa</taxon>
        <taxon>Chordata</taxon>
        <taxon>Craniata</taxon>
        <taxon>Vertebrata</taxon>
        <taxon>Euteleostomi</taxon>
        <taxon>Actinopterygii</taxon>
        <taxon>Neopterygii</taxon>
        <taxon>Teleostei</taxon>
        <taxon>Neoteleostei</taxon>
        <taxon>Acanthomorphata</taxon>
        <taxon>Anabantaria</taxon>
        <taxon>Synbranchiformes</taxon>
        <taxon>Synbranchidae</taxon>
        <taxon>Monopterus</taxon>
    </lineage>
</organism>
<dbReference type="InterPro" id="IPR002110">
    <property type="entry name" value="Ankyrin_rpt"/>
</dbReference>
<evidence type="ECO:0000256" key="3">
    <source>
        <dbReference type="ARBA" id="ARBA00022786"/>
    </source>
</evidence>
<dbReference type="Proteomes" id="UP000261600">
    <property type="component" value="Unplaced"/>
</dbReference>
<keyword evidence="2" id="KW-0677">Repeat</keyword>
<dbReference type="STRING" id="43700.ENSMALP00000031454"/>
<accession>A0A3Q3KBH4</accession>
<dbReference type="Pfam" id="PF12796">
    <property type="entry name" value="Ank_2"/>
    <property type="match status" value="1"/>
</dbReference>
<dbReference type="Pfam" id="PF00023">
    <property type="entry name" value="Ank"/>
    <property type="match status" value="1"/>
</dbReference>
<dbReference type="Ensembl" id="ENSMALT00000032004.1">
    <property type="protein sequence ID" value="ENSMALP00000031454.1"/>
    <property type="gene ID" value="ENSMALG00000021705.1"/>
</dbReference>
<proteinExistence type="inferred from homology"/>
<evidence type="ECO:0000313" key="10">
    <source>
        <dbReference type="Proteomes" id="UP000261600"/>
    </source>
</evidence>
<dbReference type="PROSITE" id="PS50297">
    <property type="entry name" value="ANK_REP_REGION"/>
    <property type="match status" value="3"/>
</dbReference>
<protein>
    <recommendedName>
        <fullName evidence="6">Protein fem-1 homolog B</fullName>
    </recommendedName>
    <alternativeName>
        <fullName evidence="7">FEM1-beta</fullName>
    </alternativeName>
</protein>
<dbReference type="PROSITE" id="PS50088">
    <property type="entry name" value="ANK_REPEAT"/>
    <property type="match status" value="3"/>
</dbReference>
<evidence type="ECO:0000313" key="9">
    <source>
        <dbReference type="Ensembl" id="ENSMALP00000031454.1"/>
    </source>
</evidence>
<evidence type="ECO:0000256" key="4">
    <source>
        <dbReference type="ARBA" id="ARBA00023043"/>
    </source>
</evidence>
<name>A0A3Q3KBH4_MONAL</name>
<sequence length="248" mass="27356">IKYSNPSLLSSRQLQYTACHTKFMHITSLLSITSLNTVKQMLNSEDRLTLTARPLRGLRRCGRLRQAGTLPPVVKTLLKHGASVNNATLTNSTPLRAACFDGHLEIIAKFLLDRGADVNRKSVKGNTALHDCAESGSLDIMKMLLKCNCGADVDSRDCENNTPLHIAAHNDCPEIMALLIKAGAHFDATNSQRKTAYELLDEQSSGHPAICPLNYITLQCLAARAIEKHRLPYRGLISEEIEAFIELH</sequence>